<feature type="region of interest" description="Disordered" evidence="1">
    <location>
        <begin position="146"/>
        <end position="196"/>
    </location>
</feature>
<feature type="compositionally biased region" description="Basic residues" evidence="1">
    <location>
        <begin position="101"/>
        <end position="111"/>
    </location>
</feature>
<sequence length="196" mass="21788">MMSAFPVLLLLLLLPVLLISAHSYHVHHPKRSLSSYTRKVTITGLKEFEVLRGGASSDFETEDDDDDEEETEDEVSETEEEEEEEEQSESDSEEEEVLSKSVKKSLSKPKSKSPLLSFLSSLSPSTFLQMLSIYFKSLINPSYPSLSDTGEVSGSNLRSALERKANSNKGMGGRKGVRKMKRGQAKTINDLPKLNS</sequence>
<reference evidence="4" key="1">
    <citation type="journal article" date="2023" name="Commun. Biol.">
        <title>Genome analysis of Parmales, the sister group of diatoms, reveals the evolutionary specialization of diatoms from phago-mixotrophs to photoautotrophs.</title>
        <authorList>
            <person name="Ban H."/>
            <person name="Sato S."/>
            <person name="Yoshikawa S."/>
            <person name="Yamada K."/>
            <person name="Nakamura Y."/>
            <person name="Ichinomiya M."/>
            <person name="Sato N."/>
            <person name="Blanc-Mathieu R."/>
            <person name="Endo H."/>
            <person name="Kuwata A."/>
            <person name="Ogata H."/>
        </authorList>
    </citation>
    <scope>NUCLEOTIDE SEQUENCE [LARGE SCALE GENOMIC DNA]</scope>
</reference>
<evidence type="ECO:0000313" key="4">
    <source>
        <dbReference type="Proteomes" id="UP001162640"/>
    </source>
</evidence>
<feature type="compositionally biased region" description="Acidic residues" evidence="1">
    <location>
        <begin position="59"/>
        <end position="96"/>
    </location>
</feature>
<protein>
    <submittedName>
        <fullName evidence="3">Uncharacterized protein</fullName>
    </submittedName>
</protein>
<evidence type="ECO:0000313" key="3">
    <source>
        <dbReference type="EMBL" id="GMH91576.1"/>
    </source>
</evidence>
<evidence type="ECO:0000256" key="1">
    <source>
        <dbReference type="SAM" id="MobiDB-lite"/>
    </source>
</evidence>
<dbReference type="Proteomes" id="UP001162640">
    <property type="component" value="Unassembled WGS sequence"/>
</dbReference>
<feature type="region of interest" description="Disordered" evidence="1">
    <location>
        <begin position="54"/>
        <end position="115"/>
    </location>
</feature>
<comment type="caution">
    <text evidence="3">The sequence shown here is derived from an EMBL/GenBank/DDBJ whole genome shotgun (WGS) entry which is preliminary data.</text>
</comment>
<name>A0A9W7BNA4_9STRA</name>
<organism evidence="3 4">
    <name type="scientific">Triparma laevis f. inornata</name>
    <dbReference type="NCBI Taxonomy" id="1714386"/>
    <lineage>
        <taxon>Eukaryota</taxon>
        <taxon>Sar</taxon>
        <taxon>Stramenopiles</taxon>
        <taxon>Ochrophyta</taxon>
        <taxon>Bolidophyceae</taxon>
        <taxon>Parmales</taxon>
        <taxon>Triparmaceae</taxon>
        <taxon>Triparma</taxon>
    </lineage>
</organism>
<gene>
    <name evidence="3" type="ORF">TL16_g12097</name>
</gene>
<feature type="compositionally biased region" description="Basic residues" evidence="1">
    <location>
        <begin position="175"/>
        <end position="184"/>
    </location>
</feature>
<accession>A0A9W7BNA4</accession>
<feature type="signal peptide" evidence="2">
    <location>
        <begin position="1"/>
        <end position="23"/>
    </location>
</feature>
<feature type="compositionally biased region" description="Polar residues" evidence="1">
    <location>
        <begin position="146"/>
        <end position="158"/>
    </location>
</feature>
<evidence type="ECO:0000256" key="2">
    <source>
        <dbReference type="SAM" id="SignalP"/>
    </source>
</evidence>
<dbReference type="EMBL" id="BLQM01000474">
    <property type="protein sequence ID" value="GMH91576.1"/>
    <property type="molecule type" value="Genomic_DNA"/>
</dbReference>
<proteinExistence type="predicted"/>
<keyword evidence="2" id="KW-0732">Signal</keyword>
<dbReference type="AlphaFoldDB" id="A0A9W7BNA4"/>
<feature type="chain" id="PRO_5040733301" evidence="2">
    <location>
        <begin position="24"/>
        <end position="196"/>
    </location>
</feature>